<evidence type="ECO:0000256" key="2">
    <source>
        <dbReference type="SAM" id="MobiDB-lite"/>
    </source>
</evidence>
<evidence type="ECO:0000259" key="3">
    <source>
        <dbReference type="PROSITE" id="PS50076"/>
    </source>
</evidence>
<dbReference type="InterPro" id="IPR019734">
    <property type="entry name" value="TPR_rpt"/>
</dbReference>
<dbReference type="PROSITE" id="PS50076">
    <property type="entry name" value="DNAJ_2"/>
    <property type="match status" value="1"/>
</dbReference>
<evidence type="ECO:0000256" key="1">
    <source>
        <dbReference type="PROSITE-ProRule" id="PRU00339"/>
    </source>
</evidence>
<organism evidence="4 5">
    <name type="scientific">Leptotrombidium deliense</name>
    <dbReference type="NCBI Taxonomy" id="299467"/>
    <lineage>
        <taxon>Eukaryota</taxon>
        <taxon>Metazoa</taxon>
        <taxon>Ecdysozoa</taxon>
        <taxon>Arthropoda</taxon>
        <taxon>Chelicerata</taxon>
        <taxon>Arachnida</taxon>
        <taxon>Acari</taxon>
        <taxon>Acariformes</taxon>
        <taxon>Trombidiformes</taxon>
        <taxon>Prostigmata</taxon>
        <taxon>Anystina</taxon>
        <taxon>Parasitengona</taxon>
        <taxon>Trombiculoidea</taxon>
        <taxon>Trombiculidae</taxon>
        <taxon>Leptotrombidium</taxon>
    </lineage>
</organism>
<dbReference type="GO" id="GO:0071218">
    <property type="term" value="P:cellular response to misfolded protein"/>
    <property type="evidence" value="ECO:0007669"/>
    <property type="project" value="TreeGrafter"/>
</dbReference>
<proteinExistence type="predicted"/>
<dbReference type="SMART" id="SM00271">
    <property type="entry name" value="DnaJ"/>
    <property type="match status" value="1"/>
</dbReference>
<feature type="region of interest" description="Disordered" evidence="2">
    <location>
        <begin position="108"/>
        <end position="164"/>
    </location>
</feature>
<dbReference type="VEuPathDB" id="VectorBase:LDEU006257"/>
<dbReference type="CDD" id="cd06257">
    <property type="entry name" value="DnaJ"/>
    <property type="match status" value="1"/>
</dbReference>
<accession>A0A443SE36</accession>
<dbReference type="AlphaFoldDB" id="A0A443SE36"/>
<feature type="repeat" description="TPR" evidence="1">
    <location>
        <begin position="34"/>
        <end position="67"/>
    </location>
</feature>
<gene>
    <name evidence="4" type="ORF">B4U80_07672</name>
</gene>
<dbReference type="FunFam" id="1.10.287.110:FF:000103">
    <property type="entry name" value="DnaJ subfamily B member"/>
    <property type="match status" value="1"/>
</dbReference>
<dbReference type="InterPro" id="IPR018253">
    <property type="entry name" value="DnaJ_domain_CS"/>
</dbReference>
<feature type="domain" description="J" evidence="3">
    <location>
        <begin position="178"/>
        <end position="242"/>
    </location>
</feature>
<dbReference type="InterPro" id="IPR051100">
    <property type="entry name" value="DnaJ_subfamily_B/C"/>
</dbReference>
<dbReference type="PROSITE" id="PS50005">
    <property type="entry name" value="TPR"/>
    <property type="match status" value="1"/>
</dbReference>
<reference evidence="4 5" key="1">
    <citation type="journal article" date="2018" name="Gigascience">
        <title>Genomes of trombidid mites reveal novel predicted allergens and laterally-transferred genes associated with secondary metabolism.</title>
        <authorList>
            <person name="Dong X."/>
            <person name="Chaisiri K."/>
            <person name="Xia D."/>
            <person name="Armstrong S.D."/>
            <person name="Fang Y."/>
            <person name="Donnelly M.J."/>
            <person name="Kadowaki T."/>
            <person name="McGarry J.W."/>
            <person name="Darby A.C."/>
            <person name="Makepeace B.L."/>
        </authorList>
    </citation>
    <scope>NUCLEOTIDE SEQUENCE [LARGE SCALE GENOMIC DNA]</scope>
    <source>
        <strain evidence="4">UoL-UT</strain>
    </source>
</reference>
<dbReference type="Gene3D" id="1.10.287.110">
    <property type="entry name" value="DnaJ domain"/>
    <property type="match status" value="1"/>
</dbReference>
<dbReference type="GO" id="GO:0005789">
    <property type="term" value="C:endoplasmic reticulum membrane"/>
    <property type="evidence" value="ECO:0007669"/>
    <property type="project" value="TreeGrafter"/>
</dbReference>
<feature type="compositionally biased region" description="Basic and acidic residues" evidence="2">
    <location>
        <begin position="108"/>
        <end position="130"/>
    </location>
</feature>
<feature type="compositionally biased region" description="Low complexity" evidence="2">
    <location>
        <begin position="145"/>
        <end position="156"/>
    </location>
</feature>
<dbReference type="PRINTS" id="PR00625">
    <property type="entry name" value="JDOMAIN"/>
</dbReference>
<dbReference type="PANTHER" id="PTHR43908">
    <property type="entry name" value="AT29763P-RELATED"/>
    <property type="match status" value="1"/>
</dbReference>
<dbReference type="GO" id="GO:0030544">
    <property type="term" value="F:Hsp70 protein binding"/>
    <property type="evidence" value="ECO:0007669"/>
    <property type="project" value="TreeGrafter"/>
</dbReference>
<evidence type="ECO:0000313" key="4">
    <source>
        <dbReference type="EMBL" id="RWS25783.1"/>
    </source>
</evidence>
<keyword evidence="1" id="KW-0802">TPR repeat</keyword>
<keyword evidence="5" id="KW-1185">Reference proteome</keyword>
<protein>
    <submittedName>
        <fullName evidence="4">DnaJ subfamily B member 12-like protein</fullName>
    </submittedName>
</protein>
<dbReference type="Pfam" id="PF00226">
    <property type="entry name" value="DnaJ"/>
    <property type="match status" value="1"/>
</dbReference>
<dbReference type="OrthoDB" id="442087at2759"/>
<evidence type="ECO:0000313" key="5">
    <source>
        <dbReference type="Proteomes" id="UP000288716"/>
    </source>
</evidence>
<dbReference type="EMBL" id="NCKV01003385">
    <property type="protein sequence ID" value="RWS25783.1"/>
    <property type="molecule type" value="Genomic_DNA"/>
</dbReference>
<dbReference type="PANTHER" id="PTHR43908:SF3">
    <property type="entry name" value="AT29763P-RELATED"/>
    <property type="match status" value="1"/>
</dbReference>
<comment type="caution">
    <text evidence="4">The sequence shown here is derived from an EMBL/GenBank/DDBJ whole genome shotgun (WGS) entry which is preliminary data.</text>
</comment>
<dbReference type="SUPFAM" id="SSF46565">
    <property type="entry name" value="Chaperone J-domain"/>
    <property type="match status" value="1"/>
</dbReference>
<dbReference type="Proteomes" id="UP000288716">
    <property type="component" value="Unassembled WGS sequence"/>
</dbReference>
<dbReference type="PROSITE" id="PS00636">
    <property type="entry name" value="DNAJ_1"/>
    <property type="match status" value="1"/>
</dbReference>
<sequence>MEKEVRNNDVDFRMCRINSALLCALKMDGNKDDSEMCFNLAIRFIKEGEKEKALKYLLKAQRLYPSQKIKGLNVILYSLRDVNFGKRCITLYCFVDLIETLETMTNGKKDENNEESQPKNDENSRPKTEDNVNGEPTLNHRRKSSASFDSNSNANSKTSAEYSQDQVEAVKKIKKCKDYYEILGVTKEATDSDLKKQYRKLALQFHPDKNKAPGASEAFKAIGNAFAVLSDPQKRKQYDLYGKDEPQRATRHRNTFYSDDGYYYDYSRGFEGDISAEEIFNMFFGGGFPSGSVYVRRNGRFQQAQYRNGENQQQNEPSGYNVLLQMMPVLVLLCLSLMSSFFVSEPPYSLSRTQ</sequence>
<dbReference type="STRING" id="299467.A0A443SE36"/>
<name>A0A443SE36_9ACAR</name>
<dbReference type="InterPro" id="IPR036869">
    <property type="entry name" value="J_dom_sf"/>
</dbReference>
<dbReference type="InterPro" id="IPR001623">
    <property type="entry name" value="DnaJ_domain"/>
</dbReference>